<name>A0A841FIE9_9ACTN</name>
<feature type="transmembrane region" description="Helical" evidence="1">
    <location>
        <begin position="452"/>
        <end position="472"/>
    </location>
</feature>
<feature type="transmembrane region" description="Helical" evidence="1">
    <location>
        <begin position="283"/>
        <end position="304"/>
    </location>
</feature>
<keyword evidence="3" id="KW-1185">Reference proteome</keyword>
<dbReference type="GO" id="GO:0140359">
    <property type="term" value="F:ABC-type transporter activity"/>
    <property type="evidence" value="ECO:0007669"/>
    <property type="project" value="InterPro"/>
</dbReference>
<feature type="transmembrane region" description="Helical" evidence="1">
    <location>
        <begin position="398"/>
        <end position="420"/>
    </location>
</feature>
<dbReference type="AlphaFoldDB" id="A0A841FIE9"/>
<keyword evidence="1" id="KW-0812">Transmembrane</keyword>
<accession>A0A841FIE9</accession>
<dbReference type="RefSeq" id="WP_184788418.1">
    <property type="nucleotide sequence ID" value="NZ_BONT01000083.1"/>
</dbReference>
<gene>
    <name evidence="2" type="ORF">HNR73_003399</name>
</gene>
<comment type="caution">
    <text evidence="2">The sequence shown here is derived from an EMBL/GenBank/DDBJ whole genome shotgun (WGS) entry which is preliminary data.</text>
</comment>
<dbReference type="EMBL" id="JACHGT010000007">
    <property type="protein sequence ID" value="MBB6035535.1"/>
    <property type="molecule type" value="Genomic_DNA"/>
</dbReference>
<feature type="transmembrane region" description="Helical" evidence="1">
    <location>
        <begin position="34"/>
        <end position="54"/>
    </location>
</feature>
<evidence type="ECO:0000313" key="2">
    <source>
        <dbReference type="EMBL" id="MBB6035535.1"/>
    </source>
</evidence>
<sequence>MTVTAYRSHVEVRRAAFGRLVRAEWTKFATVPRWMITVTAAILLSVLLSGLVAAGAGENTSNDGGGPPVSADPLQPFQDRGHFVSQRRSGDVDVITRVDSQTGGGDWAKAGLMIRGGSETGAPYAAIVVTPGHGVVLRSGTDVDIAGSDGAAPTWLRLTRSGDKVTALESADGVSWTGVGTVELGGLGDDVLAGLFVAAPDEVVVTRQFGTEAISGNTAYTTATFDNVTLTGGATSDWTEREHPSGPAVQDDTTGFTVAGGVYTVTGSGDLGPDLFSPDSTRMVLNTVLVGLCATIALAVLFITSEYRRGMIRTTFLVSPSRGRVLLAKATVIGGVGFAAGLLSALGSLLAAKAMPGGLPLPDLFAWPVVRATLGSGVLVAAAAVFALALGSLIRRSAVAIAVALLALLVPQVAASGLPLDVANWMERLSPAAGFAVQQTVPRYDVAIGPEAGIAVLCAYAAIATGFALWSLKRRDA</sequence>
<evidence type="ECO:0000313" key="3">
    <source>
        <dbReference type="Proteomes" id="UP000548476"/>
    </source>
</evidence>
<reference evidence="2 3" key="1">
    <citation type="submission" date="2020-08" db="EMBL/GenBank/DDBJ databases">
        <title>Genomic Encyclopedia of Type Strains, Phase IV (KMG-IV): sequencing the most valuable type-strain genomes for metagenomic binning, comparative biology and taxonomic classification.</title>
        <authorList>
            <person name="Goeker M."/>
        </authorList>
    </citation>
    <scope>NUCLEOTIDE SEQUENCE [LARGE SCALE GENOMIC DNA]</scope>
    <source>
        <strain evidence="2 3">YIM 65646</strain>
    </source>
</reference>
<proteinExistence type="predicted"/>
<feature type="transmembrane region" description="Helical" evidence="1">
    <location>
        <begin position="372"/>
        <end position="391"/>
    </location>
</feature>
<dbReference type="Gene3D" id="2.60.120.200">
    <property type="match status" value="1"/>
</dbReference>
<dbReference type="GO" id="GO:0005886">
    <property type="term" value="C:plasma membrane"/>
    <property type="evidence" value="ECO:0007669"/>
    <property type="project" value="UniProtKB-SubCell"/>
</dbReference>
<keyword evidence="1" id="KW-0472">Membrane</keyword>
<dbReference type="Proteomes" id="UP000548476">
    <property type="component" value="Unassembled WGS sequence"/>
</dbReference>
<protein>
    <submittedName>
        <fullName evidence="2">ABC-type transport system involved in multi-copper enzyme maturation permease subunit</fullName>
    </submittedName>
</protein>
<keyword evidence="1" id="KW-1133">Transmembrane helix</keyword>
<organism evidence="2 3">
    <name type="scientific">Phytomonospora endophytica</name>
    <dbReference type="NCBI Taxonomy" id="714109"/>
    <lineage>
        <taxon>Bacteria</taxon>
        <taxon>Bacillati</taxon>
        <taxon>Actinomycetota</taxon>
        <taxon>Actinomycetes</taxon>
        <taxon>Micromonosporales</taxon>
        <taxon>Micromonosporaceae</taxon>
        <taxon>Phytomonospora</taxon>
    </lineage>
</organism>
<evidence type="ECO:0000256" key="1">
    <source>
        <dbReference type="SAM" id="Phobius"/>
    </source>
</evidence>
<feature type="transmembrane region" description="Helical" evidence="1">
    <location>
        <begin position="325"/>
        <end position="352"/>
    </location>
</feature>